<feature type="transmembrane region" description="Helical" evidence="7">
    <location>
        <begin position="73"/>
        <end position="93"/>
    </location>
</feature>
<protein>
    <submittedName>
        <fullName evidence="8">Uncharacterized protein</fullName>
    </submittedName>
</protein>
<comment type="caution">
    <text evidence="8">The sequence shown here is derived from an EMBL/GenBank/DDBJ whole genome shotgun (WGS) entry which is preliminary data.</text>
</comment>
<evidence type="ECO:0000313" key="8">
    <source>
        <dbReference type="EMBL" id="KAK7386308.1"/>
    </source>
</evidence>
<dbReference type="InterPro" id="IPR030182">
    <property type="entry name" value="PUP_plant"/>
</dbReference>
<dbReference type="PANTHER" id="PTHR31376:SF16">
    <property type="entry name" value="PURINE PERMEASE-RELATED"/>
    <property type="match status" value="1"/>
</dbReference>
<comment type="subcellular location">
    <subcellularLocation>
        <location evidence="1">Membrane</location>
    </subcellularLocation>
</comment>
<gene>
    <name evidence="8" type="ORF">VNO78_26450</name>
</gene>
<dbReference type="EMBL" id="JAYMYS010000007">
    <property type="protein sequence ID" value="KAK7386308.1"/>
    <property type="molecule type" value="Genomic_DNA"/>
</dbReference>
<dbReference type="GO" id="GO:0016020">
    <property type="term" value="C:membrane"/>
    <property type="evidence" value="ECO:0007669"/>
    <property type="project" value="UniProtKB-SubCell"/>
</dbReference>
<evidence type="ECO:0000313" key="9">
    <source>
        <dbReference type="Proteomes" id="UP001386955"/>
    </source>
</evidence>
<sequence length="270" mass="29768">MYAYGLQYLPLSTFALICATQLGFNAVFTFFLNSQKFTALILNSVVILTMSVCLLAINTESEDIKNAPKEKQIIGFFLTLAASAAFSLFHCLEQLCFDKVLKTEIFPAVLSMNLYPLTVATGAGIVGLFASGDWKKLNVEMNEFENGKVSYVMTLVCTAVTWQIASIGSTGLIFEVSPLFSVIIGSLELTIAPILAVIVFHDKIHGVKVIAFLSAIWGFLSYMYQHYLDDRKAKKDKNYPEVSKGEHSEGNACANLFSCNEGLIFDLMNI</sequence>
<accession>A0AAN9X8J0</accession>
<keyword evidence="9" id="KW-1185">Reference proteome</keyword>
<dbReference type="GO" id="GO:0005345">
    <property type="term" value="F:purine nucleobase transmembrane transporter activity"/>
    <property type="evidence" value="ECO:0007669"/>
    <property type="project" value="UniProtKB-ARBA"/>
</dbReference>
<feature type="transmembrane region" description="Helical" evidence="7">
    <location>
        <begin position="149"/>
        <end position="167"/>
    </location>
</feature>
<dbReference type="GO" id="GO:0015211">
    <property type="term" value="F:purine nucleoside transmembrane transporter activity"/>
    <property type="evidence" value="ECO:0007669"/>
    <property type="project" value="InterPro"/>
</dbReference>
<proteinExistence type="inferred from homology"/>
<evidence type="ECO:0000256" key="3">
    <source>
        <dbReference type="ARBA" id="ARBA00022448"/>
    </source>
</evidence>
<feature type="transmembrane region" description="Helical" evidence="7">
    <location>
        <begin position="206"/>
        <end position="224"/>
    </location>
</feature>
<evidence type="ECO:0000256" key="7">
    <source>
        <dbReference type="SAM" id="Phobius"/>
    </source>
</evidence>
<evidence type="ECO:0000256" key="5">
    <source>
        <dbReference type="ARBA" id="ARBA00022989"/>
    </source>
</evidence>
<comment type="similarity">
    <text evidence="2">Belongs to the purine permeases (TC 2.A.7.14) family.</text>
</comment>
<evidence type="ECO:0000256" key="6">
    <source>
        <dbReference type="ARBA" id="ARBA00023136"/>
    </source>
</evidence>
<dbReference type="AlphaFoldDB" id="A0AAN9X8J0"/>
<feature type="transmembrane region" description="Helical" evidence="7">
    <location>
        <begin position="179"/>
        <end position="200"/>
    </location>
</feature>
<feature type="transmembrane region" description="Helical" evidence="7">
    <location>
        <begin position="105"/>
        <end position="129"/>
    </location>
</feature>
<dbReference type="Pfam" id="PF16913">
    <property type="entry name" value="PUNUT"/>
    <property type="match status" value="1"/>
</dbReference>
<dbReference type="Proteomes" id="UP001386955">
    <property type="component" value="Unassembled WGS sequence"/>
</dbReference>
<evidence type="ECO:0000256" key="2">
    <source>
        <dbReference type="ARBA" id="ARBA00006213"/>
    </source>
</evidence>
<organism evidence="8 9">
    <name type="scientific">Psophocarpus tetragonolobus</name>
    <name type="common">Winged bean</name>
    <name type="synonym">Dolichos tetragonolobus</name>
    <dbReference type="NCBI Taxonomy" id="3891"/>
    <lineage>
        <taxon>Eukaryota</taxon>
        <taxon>Viridiplantae</taxon>
        <taxon>Streptophyta</taxon>
        <taxon>Embryophyta</taxon>
        <taxon>Tracheophyta</taxon>
        <taxon>Spermatophyta</taxon>
        <taxon>Magnoliopsida</taxon>
        <taxon>eudicotyledons</taxon>
        <taxon>Gunneridae</taxon>
        <taxon>Pentapetalae</taxon>
        <taxon>rosids</taxon>
        <taxon>fabids</taxon>
        <taxon>Fabales</taxon>
        <taxon>Fabaceae</taxon>
        <taxon>Papilionoideae</taxon>
        <taxon>50 kb inversion clade</taxon>
        <taxon>NPAAA clade</taxon>
        <taxon>indigoferoid/millettioid clade</taxon>
        <taxon>Phaseoleae</taxon>
        <taxon>Psophocarpus</taxon>
    </lineage>
</organism>
<keyword evidence="5 7" id="KW-1133">Transmembrane helix</keyword>
<keyword evidence="4 7" id="KW-0812">Transmembrane</keyword>
<keyword evidence="3" id="KW-0813">Transport</keyword>
<feature type="transmembrane region" description="Helical" evidence="7">
    <location>
        <begin position="39"/>
        <end position="57"/>
    </location>
</feature>
<evidence type="ECO:0000256" key="4">
    <source>
        <dbReference type="ARBA" id="ARBA00022692"/>
    </source>
</evidence>
<reference evidence="8 9" key="1">
    <citation type="submission" date="2024-01" db="EMBL/GenBank/DDBJ databases">
        <title>The genomes of 5 underutilized Papilionoideae crops provide insights into root nodulation and disease resistanc.</title>
        <authorList>
            <person name="Jiang F."/>
        </authorList>
    </citation>
    <scope>NUCLEOTIDE SEQUENCE [LARGE SCALE GENOMIC DNA]</scope>
    <source>
        <strain evidence="8">DUOXIRENSHENG_FW03</strain>
        <tissue evidence="8">Leaves</tissue>
    </source>
</reference>
<feature type="transmembrane region" description="Helical" evidence="7">
    <location>
        <begin position="12"/>
        <end position="32"/>
    </location>
</feature>
<evidence type="ECO:0000256" key="1">
    <source>
        <dbReference type="ARBA" id="ARBA00004370"/>
    </source>
</evidence>
<dbReference type="PANTHER" id="PTHR31376">
    <property type="entry name" value="OS09G0467300 PROTEIN-RELATED"/>
    <property type="match status" value="1"/>
</dbReference>
<keyword evidence="6 7" id="KW-0472">Membrane</keyword>
<name>A0AAN9X8J0_PSOTE</name>